<proteinExistence type="evidence at transcript level"/>
<protein>
    <submittedName>
        <fullName evidence="2">Cysteine rich secreted protein</fullName>
    </submittedName>
</protein>
<organism evidence="2">
    <name type="scientific">Riptortus pedestris</name>
    <name type="common">Bean bug</name>
    <dbReference type="NCBI Taxonomy" id="329032"/>
    <lineage>
        <taxon>Eukaryota</taxon>
        <taxon>Metazoa</taxon>
        <taxon>Ecdysozoa</taxon>
        <taxon>Arthropoda</taxon>
        <taxon>Hexapoda</taxon>
        <taxon>Insecta</taxon>
        <taxon>Pterygota</taxon>
        <taxon>Neoptera</taxon>
        <taxon>Paraneoptera</taxon>
        <taxon>Hemiptera</taxon>
        <taxon>Heteroptera</taxon>
        <taxon>Panheteroptera</taxon>
        <taxon>Pentatomomorpha</taxon>
        <taxon>Coreoidea</taxon>
        <taxon>Alydidae</taxon>
        <taxon>Riptortus</taxon>
    </lineage>
</organism>
<evidence type="ECO:0000313" key="2">
    <source>
        <dbReference type="EMBL" id="BAN20084.1"/>
    </source>
</evidence>
<name>R4WCN3_RIPPE</name>
<feature type="signal peptide" evidence="1">
    <location>
        <begin position="1"/>
        <end position="20"/>
    </location>
</feature>
<accession>R4WCN3</accession>
<feature type="chain" id="PRO_5004380696" evidence="1">
    <location>
        <begin position="21"/>
        <end position="84"/>
    </location>
</feature>
<keyword evidence="1" id="KW-0732">Signal</keyword>
<dbReference type="EMBL" id="AK416869">
    <property type="protein sequence ID" value="BAN20084.1"/>
    <property type="molecule type" value="mRNA"/>
</dbReference>
<sequence>MSKFPVFLFLVVCTFLVVSSEDALGTYCGSRRTCGGGTFCCDFAAGLCCTFGSSCCRATGMNYCCKQSSDGVFRAVAGQLATEE</sequence>
<reference evidence="2" key="1">
    <citation type="journal article" date="2013" name="PLoS ONE">
        <title>Gene expression in gut symbiotic organ of stinkbug affected by extracellular bacterial symbiont.</title>
        <authorList>
            <person name="Futahashi R."/>
            <person name="Tanaka K."/>
            <person name="Tanahashi M."/>
            <person name="Nikoh N."/>
            <person name="Kikuchi Y."/>
            <person name="Lee B.L."/>
            <person name="Fukatsu T."/>
        </authorList>
    </citation>
    <scope>NUCLEOTIDE SEQUENCE</scope>
    <source>
        <tissue evidence="2">Midgut</tissue>
    </source>
</reference>
<evidence type="ECO:0000256" key="1">
    <source>
        <dbReference type="SAM" id="SignalP"/>
    </source>
</evidence>
<dbReference type="AlphaFoldDB" id="R4WCN3"/>